<evidence type="ECO:0000313" key="2">
    <source>
        <dbReference type="EMBL" id="GFD45613.1"/>
    </source>
</evidence>
<evidence type="ECO:0000256" key="1">
    <source>
        <dbReference type="SAM" id="MobiDB-lite"/>
    </source>
</evidence>
<dbReference type="EMBL" id="BKCJ011653407">
    <property type="protein sequence ID" value="GFD45613.1"/>
    <property type="molecule type" value="Genomic_DNA"/>
</dbReference>
<comment type="caution">
    <text evidence="2">The sequence shown here is derived from an EMBL/GenBank/DDBJ whole genome shotgun (WGS) entry which is preliminary data.</text>
</comment>
<gene>
    <name evidence="2" type="ORF">Tci_917582</name>
</gene>
<organism evidence="2">
    <name type="scientific">Tanacetum cinerariifolium</name>
    <name type="common">Dalmatian daisy</name>
    <name type="synonym">Chrysanthemum cinerariifolium</name>
    <dbReference type="NCBI Taxonomy" id="118510"/>
    <lineage>
        <taxon>Eukaryota</taxon>
        <taxon>Viridiplantae</taxon>
        <taxon>Streptophyta</taxon>
        <taxon>Embryophyta</taxon>
        <taxon>Tracheophyta</taxon>
        <taxon>Spermatophyta</taxon>
        <taxon>Magnoliopsida</taxon>
        <taxon>eudicotyledons</taxon>
        <taxon>Gunneridae</taxon>
        <taxon>Pentapetalae</taxon>
        <taxon>asterids</taxon>
        <taxon>campanulids</taxon>
        <taxon>Asterales</taxon>
        <taxon>Asteraceae</taxon>
        <taxon>Asteroideae</taxon>
        <taxon>Anthemideae</taxon>
        <taxon>Anthemidinae</taxon>
        <taxon>Tanacetum</taxon>
    </lineage>
</organism>
<feature type="region of interest" description="Disordered" evidence="1">
    <location>
        <begin position="1"/>
        <end position="20"/>
    </location>
</feature>
<dbReference type="AlphaFoldDB" id="A0A699WFC3"/>
<feature type="non-terminal residue" evidence="2">
    <location>
        <position position="1"/>
    </location>
</feature>
<accession>A0A699WFC3</accession>
<name>A0A699WFC3_TANCI</name>
<proteinExistence type="predicted"/>
<sequence length="123" mass="13728">VGPLDADPRGQAIHRGPHRLQRARFGRLQHQDYQGRCGGSLPLSAGRGAGLYLPRGGLRQRVPALEPLSAARLPLAAARPHPDDARGAGPRLPHRREHWPELQLALDGREHRPQLQARRYLEY</sequence>
<protein>
    <submittedName>
        <fullName evidence="2">Uncharacterized protein</fullName>
    </submittedName>
</protein>
<reference evidence="2" key="1">
    <citation type="journal article" date="2019" name="Sci. Rep.">
        <title>Draft genome of Tanacetum cinerariifolium, the natural source of mosquito coil.</title>
        <authorList>
            <person name="Yamashiro T."/>
            <person name="Shiraishi A."/>
            <person name="Satake H."/>
            <person name="Nakayama K."/>
        </authorList>
    </citation>
    <scope>NUCLEOTIDE SEQUENCE</scope>
</reference>
<feature type="region of interest" description="Disordered" evidence="1">
    <location>
        <begin position="75"/>
        <end position="107"/>
    </location>
</feature>